<keyword evidence="2" id="KW-1185">Reference proteome</keyword>
<gene>
    <name evidence="1" type="ORF">CIL05_07385</name>
</gene>
<reference evidence="1 2" key="1">
    <citation type="submission" date="2017-08" db="EMBL/GenBank/DDBJ databases">
        <title>Virgibacillus indicus sp. nov. and Virgibacillus profoundi sp. nov, two moderately halophilic bacteria isolated from marine sediment by using the Microfluidic Streak Plate.</title>
        <authorList>
            <person name="Xu B."/>
            <person name="Hu B."/>
            <person name="Wang J."/>
            <person name="Zhu Y."/>
            <person name="Huang L."/>
            <person name="Du W."/>
            <person name="Huang Y."/>
        </authorList>
    </citation>
    <scope>NUCLEOTIDE SEQUENCE [LARGE SCALE GENOMIC DNA]</scope>
    <source>
        <strain evidence="1 2">IO3-P3-H5</strain>
    </source>
</reference>
<protein>
    <recommendedName>
        <fullName evidence="3">DUF5659 domain-containing protein</fullName>
    </recommendedName>
</protein>
<name>A0A2A2IGR9_9BACI</name>
<proteinExistence type="predicted"/>
<dbReference type="EMBL" id="NPOA01000004">
    <property type="protein sequence ID" value="PAV30283.1"/>
    <property type="molecule type" value="Genomic_DNA"/>
</dbReference>
<evidence type="ECO:0008006" key="3">
    <source>
        <dbReference type="Google" id="ProtNLM"/>
    </source>
</evidence>
<evidence type="ECO:0000313" key="2">
    <source>
        <dbReference type="Proteomes" id="UP000218887"/>
    </source>
</evidence>
<organism evidence="1 2">
    <name type="scientific">Virgibacillus profundi</name>
    <dbReference type="NCBI Taxonomy" id="2024555"/>
    <lineage>
        <taxon>Bacteria</taxon>
        <taxon>Bacillati</taxon>
        <taxon>Bacillota</taxon>
        <taxon>Bacilli</taxon>
        <taxon>Bacillales</taxon>
        <taxon>Bacillaceae</taxon>
        <taxon>Virgibacillus</taxon>
    </lineage>
</organism>
<accession>A0A2A2IGR9</accession>
<dbReference type="AlphaFoldDB" id="A0A2A2IGR9"/>
<dbReference type="Proteomes" id="UP000218887">
    <property type="component" value="Unassembled WGS sequence"/>
</dbReference>
<evidence type="ECO:0000313" key="1">
    <source>
        <dbReference type="EMBL" id="PAV30283.1"/>
    </source>
</evidence>
<sequence length="60" mass="7048">MDQQPSSSEFLFCYNPKLSKHLSNLGIRYITKGISPKEKRIFTLYYKNKELQEALDSYQG</sequence>
<comment type="caution">
    <text evidence="1">The sequence shown here is derived from an EMBL/GenBank/DDBJ whole genome shotgun (WGS) entry which is preliminary data.</text>
</comment>